<evidence type="ECO:0000256" key="1">
    <source>
        <dbReference type="SAM" id="SignalP"/>
    </source>
</evidence>
<dbReference type="EMBL" id="JACRUL010000010">
    <property type="protein sequence ID" value="MBC5844078.1"/>
    <property type="molecule type" value="Genomic_DNA"/>
</dbReference>
<accession>A0A923SJA0</accession>
<feature type="signal peptide" evidence="1">
    <location>
        <begin position="1"/>
        <end position="22"/>
    </location>
</feature>
<gene>
    <name evidence="2" type="ORF">H8R25_06470</name>
</gene>
<reference evidence="2 3" key="1">
    <citation type="submission" date="2020-08" db="EMBL/GenBank/DDBJ databases">
        <title>Description of novel Flavobacterium F-392 isolate.</title>
        <authorList>
            <person name="Saticioglu I.B."/>
            <person name="Duman M."/>
            <person name="Altun S."/>
        </authorList>
    </citation>
    <scope>NUCLEOTIDE SEQUENCE [LARGE SCALE GENOMIC DNA]</scope>
    <source>
        <strain evidence="2 3">F-392</strain>
    </source>
</reference>
<organism evidence="2 3">
    <name type="scientific">Flavobacterium muglaense</name>
    <dbReference type="NCBI Taxonomy" id="2764716"/>
    <lineage>
        <taxon>Bacteria</taxon>
        <taxon>Pseudomonadati</taxon>
        <taxon>Bacteroidota</taxon>
        <taxon>Flavobacteriia</taxon>
        <taxon>Flavobacteriales</taxon>
        <taxon>Flavobacteriaceae</taxon>
        <taxon>Flavobacterium</taxon>
    </lineage>
</organism>
<name>A0A923SJA0_9FLAO</name>
<proteinExistence type="predicted"/>
<sequence length="198" mass="21868">MKKILKFSLVVVALLMAMNVSASENNFSLDVKKGQGKTVNFALSESNKVVLSIYDLEGKLIHKENVEGQGVINRTYKLDALPVGTYFLFAESDAKVMKYEIVVAGDTAVLSSTPVSEVYKPVFAKADGVVSIRVANEKRTPVNIQIYNEGNEMVYSGAVANETKIEKLFDINKAPYEKYTFIVSYDGDKVFEKTVSAK</sequence>
<protein>
    <submittedName>
        <fullName evidence="2">FimB/Mfa2 family fimbrial subunit</fullName>
    </submittedName>
</protein>
<evidence type="ECO:0000313" key="2">
    <source>
        <dbReference type="EMBL" id="MBC5844078.1"/>
    </source>
</evidence>
<keyword evidence="3" id="KW-1185">Reference proteome</keyword>
<dbReference type="Proteomes" id="UP000641454">
    <property type="component" value="Unassembled WGS sequence"/>
</dbReference>
<dbReference type="AlphaFoldDB" id="A0A923SJA0"/>
<feature type="chain" id="PRO_5037954720" evidence="1">
    <location>
        <begin position="23"/>
        <end position="198"/>
    </location>
</feature>
<comment type="caution">
    <text evidence="2">The sequence shown here is derived from an EMBL/GenBank/DDBJ whole genome shotgun (WGS) entry which is preliminary data.</text>
</comment>
<keyword evidence="1" id="KW-0732">Signal</keyword>
<dbReference type="RefSeq" id="WP_187017745.1">
    <property type="nucleotide sequence ID" value="NZ_JACRUK010000010.1"/>
</dbReference>
<evidence type="ECO:0000313" key="3">
    <source>
        <dbReference type="Proteomes" id="UP000641454"/>
    </source>
</evidence>